<dbReference type="EMBL" id="VJMG01000017">
    <property type="protein sequence ID" value="TRL39815.1"/>
    <property type="molecule type" value="Genomic_DNA"/>
</dbReference>
<dbReference type="InterPro" id="IPR045720">
    <property type="entry name" value="DUF6074"/>
</dbReference>
<proteinExistence type="predicted"/>
<name>A0A549TCW0_9HYPH</name>
<dbReference type="AlphaFoldDB" id="A0A549TCW0"/>
<dbReference type="Pfam" id="PF19551">
    <property type="entry name" value="DUF6074"/>
    <property type="match status" value="1"/>
</dbReference>
<dbReference type="Proteomes" id="UP000316801">
    <property type="component" value="Unassembled WGS sequence"/>
</dbReference>
<evidence type="ECO:0000313" key="1">
    <source>
        <dbReference type="EMBL" id="TRL39815.1"/>
    </source>
</evidence>
<keyword evidence="2" id="KW-1185">Reference proteome</keyword>
<dbReference type="RefSeq" id="WP_143124592.1">
    <property type="nucleotide sequence ID" value="NZ_VJMG01000017.1"/>
</dbReference>
<evidence type="ECO:0000313" key="2">
    <source>
        <dbReference type="Proteomes" id="UP000316801"/>
    </source>
</evidence>
<organism evidence="1 2">
    <name type="scientific">Rhizobium straminoryzae</name>
    <dbReference type="NCBI Taxonomy" id="1387186"/>
    <lineage>
        <taxon>Bacteria</taxon>
        <taxon>Pseudomonadati</taxon>
        <taxon>Pseudomonadota</taxon>
        <taxon>Alphaproteobacteria</taxon>
        <taxon>Hyphomicrobiales</taxon>
        <taxon>Rhizobiaceae</taxon>
        <taxon>Rhizobium/Agrobacterium group</taxon>
        <taxon>Rhizobium</taxon>
    </lineage>
</organism>
<sequence length="86" mass="9634">MALAHFPADRRRADIQRCAQALLTLNGEDANRFWRDEMKSLAATLGRQGASALDISHQAALFMNAVQLELQHLFAQDEEQALDIRA</sequence>
<gene>
    <name evidence="1" type="ORF">FNA46_07715</name>
</gene>
<accession>A0A549TCW0</accession>
<comment type="caution">
    <text evidence="1">The sequence shown here is derived from an EMBL/GenBank/DDBJ whole genome shotgun (WGS) entry which is preliminary data.</text>
</comment>
<reference evidence="1 2" key="1">
    <citation type="submission" date="2019-07" db="EMBL/GenBank/DDBJ databases">
        <title>Ln-dependent methylotrophs.</title>
        <authorList>
            <person name="Tani A."/>
        </authorList>
    </citation>
    <scope>NUCLEOTIDE SEQUENCE [LARGE SCALE GENOMIC DNA]</scope>
    <source>
        <strain evidence="1 2">SM12</strain>
    </source>
</reference>
<protein>
    <submittedName>
        <fullName evidence="1">Uncharacterized protein</fullName>
    </submittedName>
</protein>